<keyword evidence="3" id="KW-1185">Reference proteome</keyword>
<sequence length="50" mass="5899">MLPTHIDFALIASPFLGIASFETFLYICNRNRNIMNVLDTRMFSFKDKER</sequence>
<name>D1P8Z7_9BACT</name>
<proteinExistence type="predicted"/>
<reference evidence="2" key="1">
    <citation type="submission" date="2009-11" db="EMBL/GenBank/DDBJ databases">
        <authorList>
            <person name="Weinstock G."/>
            <person name="Sodergren E."/>
            <person name="Clifton S."/>
            <person name="Fulton L."/>
            <person name="Fulton B."/>
            <person name="Courtney L."/>
            <person name="Fronick C."/>
            <person name="Harrison M."/>
            <person name="Strong C."/>
            <person name="Farmer C."/>
            <person name="Delahaunty K."/>
            <person name="Markovic C."/>
            <person name="Hall O."/>
            <person name="Minx P."/>
            <person name="Tomlinson C."/>
            <person name="Mitreva M."/>
            <person name="Nelson J."/>
            <person name="Hou S."/>
            <person name="Wollam A."/>
            <person name="Pepin K.H."/>
            <person name="Johnson M."/>
            <person name="Bhonagiri V."/>
            <person name="Nash W.E."/>
            <person name="Warren W."/>
            <person name="Chinwalla A."/>
            <person name="Mardis E.R."/>
            <person name="Wilson R.K."/>
        </authorList>
    </citation>
    <scope>NUCLEOTIDE SEQUENCE [LARGE SCALE GENOMIC DNA]</scope>
    <source>
        <strain evidence="2">DSM 18205</strain>
    </source>
</reference>
<keyword evidence="1" id="KW-1133">Transmembrane helix</keyword>
<evidence type="ECO:0000313" key="2">
    <source>
        <dbReference type="EMBL" id="EFB36858.1"/>
    </source>
</evidence>
<dbReference type="PaxDb" id="537011-PREVCOP_03655"/>
<organism evidence="2 3">
    <name type="scientific">Segatella copri DSM 18205</name>
    <dbReference type="NCBI Taxonomy" id="537011"/>
    <lineage>
        <taxon>Bacteria</taxon>
        <taxon>Pseudomonadati</taxon>
        <taxon>Bacteroidota</taxon>
        <taxon>Bacteroidia</taxon>
        <taxon>Bacteroidales</taxon>
        <taxon>Prevotellaceae</taxon>
        <taxon>Segatella</taxon>
    </lineage>
</organism>
<keyword evidence="1" id="KW-0472">Membrane</keyword>
<keyword evidence="1" id="KW-0812">Transmembrane</keyword>
<evidence type="ECO:0000313" key="3">
    <source>
        <dbReference type="Proteomes" id="UP000004477"/>
    </source>
</evidence>
<accession>D1P8Z7</accession>
<gene>
    <name evidence="2" type="ORF">PREVCOP_03655</name>
</gene>
<comment type="caution">
    <text evidence="2">The sequence shown here is derived from an EMBL/GenBank/DDBJ whole genome shotgun (WGS) entry which is preliminary data.</text>
</comment>
<protein>
    <submittedName>
        <fullName evidence="2">Uncharacterized protein</fullName>
    </submittedName>
</protein>
<dbReference type="EMBL" id="ACBX02000002">
    <property type="protein sequence ID" value="EFB36858.1"/>
    <property type="molecule type" value="Genomic_DNA"/>
</dbReference>
<dbReference type="Proteomes" id="UP000004477">
    <property type="component" value="Unassembled WGS sequence"/>
</dbReference>
<evidence type="ECO:0000256" key="1">
    <source>
        <dbReference type="SAM" id="Phobius"/>
    </source>
</evidence>
<dbReference type="HOGENOM" id="CLU_3121141_0_0_10"/>
<dbReference type="AlphaFoldDB" id="D1P8Z7"/>
<feature type="transmembrane region" description="Helical" evidence="1">
    <location>
        <begin position="6"/>
        <end position="28"/>
    </location>
</feature>